<sequence length="156" mass="15742">MYWRAVVAGVAWGVGYLACCYLLPSLEAVGVVAVPLALGAGPLAGAAAGRLSPGGPAESTRYGLAAGALTGLVFVAAFWHIVSVARFNTVTPLGRGGAFYAAKLTFAYSAGDVSLIARYPGRAAGALALAGGTAIALLGSYAGYAADRRDRTQFIE</sequence>
<keyword evidence="1" id="KW-0472">Membrane</keyword>
<protein>
    <submittedName>
        <fullName evidence="2">Uncharacterized protein</fullName>
    </submittedName>
</protein>
<comment type="caution">
    <text evidence="2">The sequence shown here is derived from an EMBL/GenBank/DDBJ whole genome shotgun (WGS) entry which is preliminary data.</text>
</comment>
<keyword evidence="1" id="KW-1133">Transmembrane helix</keyword>
<organism evidence="2 3">
    <name type="scientific">Haloglomus irregulare</name>
    <dbReference type="NCBI Taxonomy" id="2234134"/>
    <lineage>
        <taxon>Archaea</taxon>
        <taxon>Methanobacteriati</taxon>
        <taxon>Methanobacteriota</taxon>
        <taxon>Stenosarchaea group</taxon>
        <taxon>Halobacteria</taxon>
        <taxon>Halobacteriales</taxon>
        <taxon>Natronomonadaceae</taxon>
        <taxon>Haloglomus</taxon>
    </lineage>
</organism>
<dbReference type="Proteomes" id="UP000319894">
    <property type="component" value="Unassembled WGS sequence"/>
</dbReference>
<accession>A0A554NFA5</accession>
<feature type="transmembrane region" description="Helical" evidence="1">
    <location>
        <begin position="97"/>
        <end position="117"/>
    </location>
</feature>
<feature type="transmembrane region" description="Helical" evidence="1">
    <location>
        <begin position="123"/>
        <end position="144"/>
    </location>
</feature>
<keyword evidence="3" id="KW-1185">Reference proteome</keyword>
<gene>
    <name evidence="2" type="ORF">DP107_00375</name>
</gene>
<dbReference type="EMBL" id="QMDX01000001">
    <property type="protein sequence ID" value="TSD15680.1"/>
    <property type="molecule type" value="Genomic_DNA"/>
</dbReference>
<keyword evidence="1" id="KW-0812">Transmembrane</keyword>
<evidence type="ECO:0000313" key="2">
    <source>
        <dbReference type="EMBL" id="TSD15680.1"/>
    </source>
</evidence>
<name>A0A554NFA5_9EURY</name>
<proteinExistence type="predicted"/>
<evidence type="ECO:0000313" key="3">
    <source>
        <dbReference type="Proteomes" id="UP000319894"/>
    </source>
</evidence>
<dbReference type="InParanoid" id="A0A554NFA5"/>
<feature type="transmembrane region" description="Helical" evidence="1">
    <location>
        <begin position="63"/>
        <end position="85"/>
    </location>
</feature>
<reference evidence="2 3" key="1">
    <citation type="submission" date="2018-06" db="EMBL/GenBank/DDBJ databases">
        <title>Natronomonas sp. F16-60 a new haloarchaeon isolated from a solar saltern of Isla Cristina, Huelva, Spain.</title>
        <authorList>
            <person name="Duran-Viseras A."/>
            <person name="Sanchez-Porro C."/>
            <person name="Ventosa A."/>
        </authorList>
    </citation>
    <scope>NUCLEOTIDE SEQUENCE [LARGE SCALE GENOMIC DNA]</scope>
    <source>
        <strain evidence="2 3">F16-60</strain>
    </source>
</reference>
<feature type="transmembrane region" description="Helical" evidence="1">
    <location>
        <begin position="6"/>
        <end position="24"/>
    </location>
</feature>
<evidence type="ECO:0000256" key="1">
    <source>
        <dbReference type="SAM" id="Phobius"/>
    </source>
</evidence>
<dbReference type="RefSeq" id="WP_144260155.1">
    <property type="nucleotide sequence ID" value="NZ_QMDX01000001.1"/>
</dbReference>
<dbReference type="AlphaFoldDB" id="A0A554NFA5"/>